<proteinExistence type="inferred from homology"/>
<evidence type="ECO:0000256" key="8">
    <source>
        <dbReference type="ARBA" id="ARBA00038436"/>
    </source>
</evidence>
<dbReference type="EMBL" id="JAGGLI010000002">
    <property type="protein sequence ID" value="MBP2026603.1"/>
    <property type="molecule type" value="Genomic_DNA"/>
</dbReference>
<keyword evidence="7 9" id="KW-0472">Membrane</keyword>
<sequence length="165" mass="18692">MKSFLNIILKNAEEIISSFFISITVILVIMNVILRYVFNTGLYWSEEVATTCFVWSVFIGSAACYKRGMHIGIDILVQFAPPMMQKIITLLVHIMLIGLNGYISYLSYIFIRLSYIKPTAVLGISSAYVSAALLVGFGLMTLYSIKFFIKDLRLFFGKSKLEIIE</sequence>
<dbReference type="RefSeq" id="WP_245330704.1">
    <property type="nucleotide sequence ID" value="NZ_JAGGLI010000002.1"/>
</dbReference>
<dbReference type="InterPro" id="IPR007387">
    <property type="entry name" value="TRAP_DctQ"/>
</dbReference>
<comment type="similarity">
    <text evidence="8">Belongs to the TRAP transporter small permease family.</text>
</comment>
<dbReference type="PANTHER" id="PTHR35011">
    <property type="entry name" value="2,3-DIKETO-L-GULONATE TRAP TRANSPORTER SMALL PERMEASE PROTEIN YIAM"/>
    <property type="match status" value="1"/>
</dbReference>
<evidence type="ECO:0000256" key="6">
    <source>
        <dbReference type="ARBA" id="ARBA00022989"/>
    </source>
</evidence>
<evidence type="ECO:0000256" key="5">
    <source>
        <dbReference type="ARBA" id="ARBA00022692"/>
    </source>
</evidence>
<comment type="caution">
    <text evidence="11">The sequence shown here is derived from an EMBL/GenBank/DDBJ whole genome shotgun (WGS) entry which is preliminary data.</text>
</comment>
<keyword evidence="12" id="KW-1185">Reference proteome</keyword>
<feature type="transmembrane region" description="Helical" evidence="9">
    <location>
        <begin position="48"/>
        <end position="66"/>
    </location>
</feature>
<keyword evidence="5 9" id="KW-0812">Transmembrane</keyword>
<evidence type="ECO:0000313" key="11">
    <source>
        <dbReference type="EMBL" id="MBP2026603.1"/>
    </source>
</evidence>
<dbReference type="Pfam" id="PF04290">
    <property type="entry name" value="DctQ"/>
    <property type="match status" value="1"/>
</dbReference>
<comment type="subcellular location">
    <subcellularLocation>
        <location evidence="1">Cell inner membrane</location>
        <topology evidence="1">Multi-pass membrane protein</topology>
    </subcellularLocation>
</comment>
<keyword evidence="3" id="KW-1003">Cell membrane</keyword>
<dbReference type="PANTHER" id="PTHR35011:SF4">
    <property type="entry name" value="SLL1102 PROTEIN"/>
    <property type="match status" value="1"/>
</dbReference>
<evidence type="ECO:0000256" key="1">
    <source>
        <dbReference type="ARBA" id="ARBA00004429"/>
    </source>
</evidence>
<evidence type="ECO:0000256" key="7">
    <source>
        <dbReference type="ARBA" id="ARBA00023136"/>
    </source>
</evidence>
<feature type="domain" description="Tripartite ATP-independent periplasmic transporters DctQ component" evidence="10">
    <location>
        <begin position="25"/>
        <end position="153"/>
    </location>
</feature>
<name>A0ABS4KFT2_9FIRM</name>
<keyword evidence="4" id="KW-0997">Cell inner membrane</keyword>
<reference evidence="11 12" key="1">
    <citation type="submission" date="2021-03" db="EMBL/GenBank/DDBJ databases">
        <title>Genomic Encyclopedia of Type Strains, Phase IV (KMG-IV): sequencing the most valuable type-strain genomes for metagenomic binning, comparative biology and taxonomic classification.</title>
        <authorList>
            <person name="Goeker M."/>
        </authorList>
    </citation>
    <scope>NUCLEOTIDE SEQUENCE [LARGE SCALE GENOMIC DNA]</scope>
    <source>
        <strain evidence="11 12">DSM 27512</strain>
    </source>
</reference>
<evidence type="ECO:0000259" key="10">
    <source>
        <dbReference type="Pfam" id="PF04290"/>
    </source>
</evidence>
<gene>
    <name evidence="11" type="ORF">J2Z35_000392</name>
</gene>
<feature type="transmembrane region" description="Helical" evidence="9">
    <location>
        <begin position="87"/>
        <end position="111"/>
    </location>
</feature>
<dbReference type="Proteomes" id="UP001314903">
    <property type="component" value="Unassembled WGS sequence"/>
</dbReference>
<evidence type="ECO:0000256" key="2">
    <source>
        <dbReference type="ARBA" id="ARBA00022448"/>
    </source>
</evidence>
<evidence type="ECO:0000256" key="4">
    <source>
        <dbReference type="ARBA" id="ARBA00022519"/>
    </source>
</evidence>
<protein>
    <submittedName>
        <fullName evidence="11">TRAP-type C4-dicarboxylate transport system permease small subunit</fullName>
    </submittedName>
</protein>
<feature type="transmembrane region" description="Helical" evidence="9">
    <location>
        <begin position="12"/>
        <end position="36"/>
    </location>
</feature>
<evidence type="ECO:0000256" key="3">
    <source>
        <dbReference type="ARBA" id="ARBA00022475"/>
    </source>
</evidence>
<accession>A0ABS4KFT2</accession>
<evidence type="ECO:0000313" key="12">
    <source>
        <dbReference type="Proteomes" id="UP001314903"/>
    </source>
</evidence>
<evidence type="ECO:0000256" key="9">
    <source>
        <dbReference type="SAM" id="Phobius"/>
    </source>
</evidence>
<feature type="transmembrane region" description="Helical" evidence="9">
    <location>
        <begin position="123"/>
        <end position="145"/>
    </location>
</feature>
<dbReference type="InterPro" id="IPR055348">
    <property type="entry name" value="DctQ"/>
</dbReference>
<keyword evidence="6 9" id="KW-1133">Transmembrane helix</keyword>
<keyword evidence="2" id="KW-0813">Transport</keyword>
<organism evidence="11 12">
    <name type="scientific">Acetoanaerobium pronyense</name>
    <dbReference type="NCBI Taxonomy" id="1482736"/>
    <lineage>
        <taxon>Bacteria</taxon>
        <taxon>Bacillati</taxon>
        <taxon>Bacillota</taxon>
        <taxon>Clostridia</taxon>
        <taxon>Peptostreptococcales</taxon>
        <taxon>Filifactoraceae</taxon>
        <taxon>Acetoanaerobium</taxon>
    </lineage>
</organism>